<dbReference type="InterPro" id="IPR029752">
    <property type="entry name" value="D-isomer_DH_CS1"/>
</dbReference>
<evidence type="ECO:0000259" key="5">
    <source>
        <dbReference type="Pfam" id="PF00389"/>
    </source>
</evidence>
<comment type="similarity">
    <text evidence="1 4">Belongs to the D-isomer specific 2-hydroxyacid dehydrogenase family.</text>
</comment>
<dbReference type="RefSeq" id="WP_212507647.1">
    <property type="nucleotide sequence ID" value="NZ_CP060696.1"/>
</dbReference>
<evidence type="ECO:0000256" key="2">
    <source>
        <dbReference type="ARBA" id="ARBA00023002"/>
    </source>
</evidence>
<dbReference type="Gene3D" id="3.40.50.720">
    <property type="entry name" value="NAD(P)-binding Rossmann-like Domain"/>
    <property type="match status" value="2"/>
</dbReference>
<dbReference type="AlphaFoldDB" id="A0A7G9WIS0"/>
<keyword evidence="8" id="KW-1185">Reference proteome</keyword>
<dbReference type="PROSITE" id="PS00065">
    <property type="entry name" value="D_2_HYDROXYACID_DH_1"/>
    <property type="match status" value="1"/>
</dbReference>
<organism evidence="7 8">
    <name type="scientific">Caproicibacterium amylolyticum</name>
    <dbReference type="NCBI Taxonomy" id="2766537"/>
    <lineage>
        <taxon>Bacteria</taxon>
        <taxon>Bacillati</taxon>
        <taxon>Bacillota</taxon>
        <taxon>Clostridia</taxon>
        <taxon>Eubacteriales</taxon>
        <taxon>Oscillospiraceae</taxon>
        <taxon>Caproicibacterium</taxon>
    </lineage>
</organism>
<dbReference type="InterPro" id="IPR029753">
    <property type="entry name" value="D-isomer_DH_CS"/>
</dbReference>
<dbReference type="PROSITE" id="PS00671">
    <property type="entry name" value="D_2_HYDROXYACID_DH_3"/>
    <property type="match status" value="1"/>
</dbReference>
<dbReference type="Pfam" id="PF02826">
    <property type="entry name" value="2-Hacid_dh_C"/>
    <property type="match status" value="1"/>
</dbReference>
<feature type="domain" description="D-isomer specific 2-hydroxyacid dehydrogenase NAD-binding" evidence="6">
    <location>
        <begin position="108"/>
        <end position="294"/>
    </location>
</feature>
<dbReference type="InterPro" id="IPR006140">
    <property type="entry name" value="D-isomer_DH_NAD-bd"/>
</dbReference>
<dbReference type="PROSITE" id="PS00670">
    <property type="entry name" value="D_2_HYDROXYACID_DH_2"/>
    <property type="match status" value="1"/>
</dbReference>
<dbReference type="Proteomes" id="UP000516046">
    <property type="component" value="Chromosome"/>
</dbReference>
<dbReference type="Pfam" id="PF00389">
    <property type="entry name" value="2-Hacid_dh"/>
    <property type="match status" value="1"/>
</dbReference>
<dbReference type="GO" id="GO:0051287">
    <property type="term" value="F:NAD binding"/>
    <property type="evidence" value="ECO:0007669"/>
    <property type="project" value="InterPro"/>
</dbReference>
<dbReference type="PANTHER" id="PTHR43026:SF1">
    <property type="entry name" value="2-HYDROXYACID DEHYDROGENASE HOMOLOG 1-RELATED"/>
    <property type="match status" value="1"/>
</dbReference>
<sequence length="326" mass="35708">MSITVYSCRADEAAFLKKFAQQYQVELKETEQPLTAQNAAFAQASSTVSIITTPVTRGVLDALYQAGVRYISTRTIGYDHIDTAYAEYLGIHVGNVSYSPNSVADYTLMLILMATRRMKSILRHAQVQNFSLQGMQGRELSNLTVGVVGTGRIGRTVITRLTGFGCRILAHDLFESAAVKAFASYVDLDTLLRESDIVTLHMPATDENYHMIGKENLAKMKPNAVLVNTGRGSLVDTAALIDALEGEKLGGAALDVIENESGLYYKDLQDKPLANRDLALLKAMPNVLVTPHTAFYTDQAVSDMVENSIKSCLAFEKGENNPWQVI</sequence>
<gene>
    <name evidence="7" type="ORF">H6X83_02730</name>
</gene>
<dbReference type="SUPFAM" id="SSF51735">
    <property type="entry name" value="NAD(P)-binding Rossmann-fold domains"/>
    <property type="match status" value="1"/>
</dbReference>
<dbReference type="EMBL" id="CP060696">
    <property type="protein sequence ID" value="QNO18582.1"/>
    <property type="molecule type" value="Genomic_DNA"/>
</dbReference>
<evidence type="ECO:0000313" key="7">
    <source>
        <dbReference type="EMBL" id="QNO18582.1"/>
    </source>
</evidence>
<dbReference type="SUPFAM" id="SSF52283">
    <property type="entry name" value="Formate/glycerate dehydrogenase catalytic domain-like"/>
    <property type="match status" value="1"/>
</dbReference>
<evidence type="ECO:0000259" key="6">
    <source>
        <dbReference type="Pfam" id="PF02826"/>
    </source>
</evidence>
<dbReference type="InterPro" id="IPR058205">
    <property type="entry name" value="D-LDH-like"/>
</dbReference>
<keyword evidence="3" id="KW-0520">NAD</keyword>
<name>A0A7G9WIS0_9FIRM</name>
<evidence type="ECO:0000313" key="8">
    <source>
        <dbReference type="Proteomes" id="UP000516046"/>
    </source>
</evidence>
<accession>A0A7G9WIS0</accession>
<dbReference type="KEGG" id="caml:H6X83_02730"/>
<keyword evidence="2 4" id="KW-0560">Oxidoreductase</keyword>
<evidence type="ECO:0000256" key="1">
    <source>
        <dbReference type="ARBA" id="ARBA00005854"/>
    </source>
</evidence>
<evidence type="ECO:0000256" key="4">
    <source>
        <dbReference type="RuleBase" id="RU003719"/>
    </source>
</evidence>
<dbReference type="GO" id="GO:0008720">
    <property type="term" value="F:D-lactate dehydrogenase (NAD+) activity"/>
    <property type="evidence" value="ECO:0007669"/>
    <property type="project" value="TreeGrafter"/>
</dbReference>
<dbReference type="PANTHER" id="PTHR43026">
    <property type="entry name" value="2-HYDROXYACID DEHYDROGENASE HOMOLOG 1-RELATED"/>
    <property type="match status" value="1"/>
</dbReference>
<proteinExistence type="inferred from homology"/>
<feature type="domain" description="D-isomer specific 2-hydroxyacid dehydrogenase catalytic" evidence="5">
    <location>
        <begin position="9"/>
        <end position="325"/>
    </location>
</feature>
<reference evidence="7 8" key="1">
    <citation type="submission" date="2020-08" db="EMBL/GenBank/DDBJ databases">
        <authorList>
            <person name="Ren C."/>
            <person name="Gu Y."/>
            <person name="Xu Y."/>
        </authorList>
    </citation>
    <scope>NUCLEOTIDE SEQUENCE [LARGE SCALE GENOMIC DNA]</scope>
    <source>
        <strain evidence="7 8">LBM18003</strain>
    </source>
</reference>
<dbReference type="CDD" id="cd12185">
    <property type="entry name" value="HGDH_LDH_like"/>
    <property type="match status" value="1"/>
</dbReference>
<protein>
    <submittedName>
        <fullName evidence="7">Lactate dehydrogenase</fullName>
    </submittedName>
</protein>
<dbReference type="InterPro" id="IPR006139">
    <property type="entry name" value="D-isomer_2_OHA_DH_cat_dom"/>
</dbReference>
<dbReference type="InterPro" id="IPR036291">
    <property type="entry name" value="NAD(P)-bd_dom_sf"/>
</dbReference>
<evidence type="ECO:0000256" key="3">
    <source>
        <dbReference type="ARBA" id="ARBA00023027"/>
    </source>
</evidence>